<evidence type="ECO:0000313" key="9">
    <source>
        <dbReference type="EMBL" id="SDP95664.1"/>
    </source>
</evidence>
<dbReference type="AlphaFoldDB" id="A0A1H0WY21"/>
<dbReference type="NCBIfam" id="NF006517">
    <property type="entry name" value="PRK08965.1-1"/>
    <property type="match status" value="1"/>
</dbReference>
<evidence type="ECO:0000256" key="3">
    <source>
        <dbReference type="ARBA" id="ARBA00022449"/>
    </source>
</evidence>
<evidence type="ECO:0000256" key="2">
    <source>
        <dbReference type="ARBA" id="ARBA00006228"/>
    </source>
</evidence>
<protein>
    <submittedName>
        <fullName evidence="9">Multisubunit sodium/proton antiporter, MrpE subunit</fullName>
    </submittedName>
</protein>
<sequence length="159" mass="18316">MALQLLLNIFLAFIWMFLGNSFTVGSLFGGYLIGLLMIFMMRRFFPQRFYLSNVIAVIKLLFIFIKELILSNIEILKIILKPKLDIRPGIFALPTELEKDWEITTLANLITLTPGTLVLEISDDRKTLYIHAMDLKNVQESIDSIKNTFEKAIKEVSRS</sequence>
<dbReference type="PANTHER" id="PTHR34584">
    <property type="entry name" value="NA(+)/H(+) ANTIPORTER SUBUNIT E1"/>
    <property type="match status" value="1"/>
</dbReference>
<keyword evidence="10" id="KW-1185">Reference proteome</keyword>
<dbReference type="InterPro" id="IPR002758">
    <property type="entry name" value="Cation_antiport_E"/>
</dbReference>
<keyword evidence="3" id="KW-0813">Transport</keyword>
<dbReference type="RefSeq" id="WP_090859403.1">
    <property type="nucleotide sequence ID" value="NZ_FNJU01000019.1"/>
</dbReference>
<dbReference type="GO" id="GO:0005886">
    <property type="term" value="C:plasma membrane"/>
    <property type="evidence" value="ECO:0007669"/>
    <property type="project" value="UniProtKB-SubCell"/>
</dbReference>
<keyword evidence="3" id="KW-0050">Antiport</keyword>
<organism evidence="9 10">
    <name type="scientific">Litchfieldia salsa</name>
    <dbReference type="NCBI Taxonomy" id="930152"/>
    <lineage>
        <taxon>Bacteria</taxon>
        <taxon>Bacillati</taxon>
        <taxon>Bacillota</taxon>
        <taxon>Bacilli</taxon>
        <taxon>Bacillales</taxon>
        <taxon>Bacillaceae</taxon>
        <taxon>Litchfieldia</taxon>
    </lineage>
</organism>
<evidence type="ECO:0000313" key="10">
    <source>
        <dbReference type="Proteomes" id="UP000199159"/>
    </source>
</evidence>
<keyword evidence="4" id="KW-1003">Cell membrane</keyword>
<feature type="transmembrane region" description="Helical" evidence="8">
    <location>
        <begin position="12"/>
        <end position="38"/>
    </location>
</feature>
<dbReference type="STRING" id="930152.SAMN05216565_11913"/>
<evidence type="ECO:0000256" key="8">
    <source>
        <dbReference type="SAM" id="Phobius"/>
    </source>
</evidence>
<name>A0A1H0WY21_9BACI</name>
<evidence type="ECO:0000256" key="6">
    <source>
        <dbReference type="ARBA" id="ARBA00022989"/>
    </source>
</evidence>
<keyword evidence="6 8" id="KW-1133">Transmembrane helix</keyword>
<accession>A0A1H0WY21</accession>
<dbReference type="GO" id="GO:0008324">
    <property type="term" value="F:monoatomic cation transmembrane transporter activity"/>
    <property type="evidence" value="ECO:0007669"/>
    <property type="project" value="InterPro"/>
</dbReference>
<dbReference type="GO" id="GO:0015297">
    <property type="term" value="F:antiporter activity"/>
    <property type="evidence" value="ECO:0007669"/>
    <property type="project" value="UniProtKB-KW"/>
</dbReference>
<reference evidence="10" key="1">
    <citation type="submission" date="2016-10" db="EMBL/GenBank/DDBJ databases">
        <authorList>
            <person name="Varghese N."/>
            <person name="Submissions S."/>
        </authorList>
    </citation>
    <scope>NUCLEOTIDE SEQUENCE [LARGE SCALE GENOMIC DNA]</scope>
    <source>
        <strain evidence="10">IBRC-M10078</strain>
    </source>
</reference>
<comment type="similarity">
    <text evidence="2">Belongs to the CPA3 antiporters (TC 2.A.63) subunit E family.</text>
</comment>
<evidence type="ECO:0000256" key="7">
    <source>
        <dbReference type="ARBA" id="ARBA00023136"/>
    </source>
</evidence>
<dbReference type="Pfam" id="PF01899">
    <property type="entry name" value="MNHE"/>
    <property type="match status" value="1"/>
</dbReference>
<dbReference type="Proteomes" id="UP000199159">
    <property type="component" value="Unassembled WGS sequence"/>
</dbReference>
<dbReference type="PIRSF" id="PIRSF019239">
    <property type="entry name" value="MrpE"/>
    <property type="match status" value="1"/>
</dbReference>
<dbReference type="EMBL" id="FNJU01000019">
    <property type="protein sequence ID" value="SDP95664.1"/>
    <property type="molecule type" value="Genomic_DNA"/>
</dbReference>
<evidence type="ECO:0000256" key="5">
    <source>
        <dbReference type="ARBA" id="ARBA00022692"/>
    </source>
</evidence>
<comment type="subcellular location">
    <subcellularLocation>
        <location evidence="1">Cell membrane</location>
        <topology evidence="1">Multi-pass membrane protein</topology>
    </subcellularLocation>
</comment>
<evidence type="ECO:0000256" key="4">
    <source>
        <dbReference type="ARBA" id="ARBA00022475"/>
    </source>
</evidence>
<dbReference type="NCBIfam" id="NF009292">
    <property type="entry name" value="PRK12651.1-3"/>
    <property type="match status" value="1"/>
</dbReference>
<dbReference type="OrthoDB" id="9800498at2"/>
<gene>
    <name evidence="9" type="ORF">SAMN05216565_11913</name>
</gene>
<dbReference type="PANTHER" id="PTHR34584:SF1">
    <property type="entry name" value="NA(+)_H(+) ANTIPORTER SUBUNIT E1"/>
    <property type="match status" value="1"/>
</dbReference>
<proteinExistence type="inferred from homology"/>
<feature type="transmembrane region" description="Helical" evidence="8">
    <location>
        <begin position="50"/>
        <end position="70"/>
    </location>
</feature>
<keyword evidence="7 8" id="KW-0472">Membrane</keyword>
<evidence type="ECO:0000256" key="1">
    <source>
        <dbReference type="ARBA" id="ARBA00004651"/>
    </source>
</evidence>
<keyword evidence="5 8" id="KW-0812">Transmembrane</keyword>